<keyword evidence="2" id="KW-1185">Reference proteome</keyword>
<evidence type="ECO:0000313" key="2">
    <source>
        <dbReference type="Proteomes" id="UP000199391"/>
    </source>
</evidence>
<accession>A0A1I7LET7</accession>
<name>A0A1I7LET7_9BURK</name>
<protein>
    <submittedName>
        <fullName evidence="1">Uncharacterized protein</fullName>
    </submittedName>
</protein>
<proteinExistence type="predicted"/>
<organism evidence="1 2">
    <name type="scientific">Pseudoduganella namucuonensis</name>
    <dbReference type="NCBI Taxonomy" id="1035707"/>
    <lineage>
        <taxon>Bacteria</taxon>
        <taxon>Pseudomonadati</taxon>
        <taxon>Pseudomonadota</taxon>
        <taxon>Betaproteobacteria</taxon>
        <taxon>Burkholderiales</taxon>
        <taxon>Oxalobacteraceae</taxon>
        <taxon>Telluria group</taxon>
        <taxon>Pseudoduganella</taxon>
    </lineage>
</organism>
<dbReference type="Proteomes" id="UP000199391">
    <property type="component" value="Unassembled WGS sequence"/>
</dbReference>
<dbReference type="AlphaFoldDB" id="A0A1I7LET7"/>
<dbReference type="EMBL" id="FPBO01000028">
    <property type="protein sequence ID" value="SFV08207.1"/>
    <property type="molecule type" value="Genomic_DNA"/>
</dbReference>
<dbReference type="STRING" id="1035707.SAMN05216552_10282"/>
<reference evidence="2" key="1">
    <citation type="submission" date="2016-10" db="EMBL/GenBank/DDBJ databases">
        <authorList>
            <person name="Varghese N."/>
            <person name="Submissions S."/>
        </authorList>
    </citation>
    <scope>NUCLEOTIDE SEQUENCE [LARGE SCALE GENOMIC DNA]</scope>
    <source>
        <strain evidence="2">CGMCC 1.11014</strain>
    </source>
</reference>
<dbReference type="RefSeq" id="WP_229490675.1">
    <property type="nucleotide sequence ID" value="NZ_FPBO01000028.1"/>
</dbReference>
<dbReference type="Gene3D" id="3.30.420.40">
    <property type="match status" value="1"/>
</dbReference>
<gene>
    <name evidence="1" type="ORF">SAMN05216552_10282</name>
</gene>
<evidence type="ECO:0000313" key="1">
    <source>
        <dbReference type="EMBL" id="SFV08207.1"/>
    </source>
</evidence>
<sequence>MTRPGRVFQPIAANRKVYDQLYRRVYLRMYQRLQPMYADIADITGYPEAT</sequence>